<protein>
    <submittedName>
        <fullName evidence="3">Uncharacterized protein</fullName>
    </submittedName>
</protein>
<dbReference type="AlphaFoldDB" id="A0A1Y1I0P3"/>
<evidence type="ECO:0000256" key="1">
    <source>
        <dbReference type="SAM" id="MobiDB-lite"/>
    </source>
</evidence>
<reference evidence="3 4" key="1">
    <citation type="journal article" date="2014" name="Nat. Commun.">
        <title>Klebsormidium flaccidum genome reveals primary factors for plant terrestrial adaptation.</title>
        <authorList>
            <person name="Hori K."/>
            <person name="Maruyama F."/>
            <person name="Fujisawa T."/>
            <person name="Togashi T."/>
            <person name="Yamamoto N."/>
            <person name="Seo M."/>
            <person name="Sato S."/>
            <person name="Yamada T."/>
            <person name="Mori H."/>
            <person name="Tajima N."/>
            <person name="Moriyama T."/>
            <person name="Ikeuchi M."/>
            <person name="Watanabe M."/>
            <person name="Wada H."/>
            <person name="Kobayashi K."/>
            <person name="Saito M."/>
            <person name="Masuda T."/>
            <person name="Sasaki-Sekimoto Y."/>
            <person name="Mashiguchi K."/>
            <person name="Awai K."/>
            <person name="Shimojima M."/>
            <person name="Masuda S."/>
            <person name="Iwai M."/>
            <person name="Nobusawa T."/>
            <person name="Narise T."/>
            <person name="Kondo S."/>
            <person name="Saito H."/>
            <person name="Sato R."/>
            <person name="Murakawa M."/>
            <person name="Ihara Y."/>
            <person name="Oshima-Yamada Y."/>
            <person name="Ohtaka K."/>
            <person name="Satoh M."/>
            <person name="Sonobe K."/>
            <person name="Ishii M."/>
            <person name="Ohtani R."/>
            <person name="Kanamori-Sato M."/>
            <person name="Honoki R."/>
            <person name="Miyazaki D."/>
            <person name="Mochizuki H."/>
            <person name="Umetsu J."/>
            <person name="Higashi K."/>
            <person name="Shibata D."/>
            <person name="Kamiya Y."/>
            <person name="Sato N."/>
            <person name="Nakamura Y."/>
            <person name="Tabata S."/>
            <person name="Ida S."/>
            <person name="Kurokawa K."/>
            <person name="Ohta H."/>
        </authorList>
    </citation>
    <scope>NUCLEOTIDE SEQUENCE [LARGE SCALE GENOMIC DNA]</scope>
    <source>
        <strain evidence="3 4">NIES-2285</strain>
    </source>
</reference>
<feature type="transmembrane region" description="Helical" evidence="2">
    <location>
        <begin position="225"/>
        <end position="246"/>
    </location>
</feature>
<organism evidence="3 4">
    <name type="scientific">Klebsormidium nitens</name>
    <name type="common">Green alga</name>
    <name type="synonym">Ulothrix nitens</name>
    <dbReference type="NCBI Taxonomy" id="105231"/>
    <lineage>
        <taxon>Eukaryota</taxon>
        <taxon>Viridiplantae</taxon>
        <taxon>Streptophyta</taxon>
        <taxon>Klebsormidiophyceae</taxon>
        <taxon>Klebsormidiales</taxon>
        <taxon>Klebsormidiaceae</taxon>
        <taxon>Klebsormidium</taxon>
    </lineage>
</organism>
<keyword evidence="2" id="KW-1133">Transmembrane helix</keyword>
<accession>A0A1Y1I0P3</accession>
<feature type="region of interest" description="Disordered" evidence="1">
    <location>
        <begin position="168"/>
        <end position="217"/>
    </location>
</feature>
<dbReference type="EMBL" id="DF237141">
    <property type="protein sequence ID" value="GAQ84510.1"/>
    <property type="molecule type" value="Genomic_DNA"/>
</dbReference>
<evidence type="ECO:0000256" key="2">
    <source>
        <dbReference type="SAM" id="Phobius"/>
    </source>
</evidence>
<gene>
    <name evidence="3" type="ORF">KFL_001920110</name>
</gene>
<feature type="compositionally biased region" description="Low complexity" evidence="1">
    <location>
        <begin position="180"/>
        <end position="194"/>
    </location>
</feature>
<keyword evidence="4" id="KW-1185">Reference proteome</keyword>
<keyword evidence="2" id="KW-0812">Transmembrane</keyword>
<name>A0A1Y1I0P3_KLENI</name>
<dbReference type="Proteomes" id="UP000054558">
    <property type="component" value="Unassembled WGS sequence"/>
</dbReference>
<evidence type="ECO:0000313" key="3">
    <source>
        <dbReference type="EMBL" id="GAQ84510.1"/>
    </source>
</evidence>
<proteinExistence type="predicted"/>
<feature type="transmembrane region" description="Helical" evidence="2">
    <location>
        <begin position="131"/>
        <end position="158"/>
    </location>
</feature>
<keyword evidence="2" id="KW-0472">Membrane</keyword>
<sequence>MDVISTKVESRTDKFDERLDAVREDVFAQELTAQTLGSSSGPVLSRLTLPAPYLVNSFLMNNATNLFNPLFGAEGPRPLQVIKCQPKLRSTKKSVGPAYEFYQVQAPDTACNFPPPVETVVHHHHVGSFKYWASFIAVYVSLSFLLLSTVILGVPFAAGTFLENRWKASPPEEPSAPDLEAPASEPQAAPQEAAGGDPFAEPDYESEMEADAEERVKSMASREHASNLITSYDMLSLIFILVATAFTTSAAMKEMFPKTTIQRLGPVALPDPSQGLNQFLKEMDGSLSLELCKTPKMSFYVGFPDNCERLGDPYGGIEAPAKTGPSKSKRFLLVWLTKLGSLHLYLAAFWVVILSVAGNVALVLLFLGTCEADQLKEVASALRVELIERKGEIETEMGKRPIRISGELCQ</sequence>
<feature type="compositionally biased region" description="Acidic residues" evidence="1">
    <location>
        <begin position="200"/>
        <end position="212"/>
    </location>
</feature>
<evidence type="ECO:0000313" key="4">
    <source>
        <dbReference type="Proteomes" id="UP000054558"/>
    </source>
</evidence>
<feature type="transmembrane region" description="Helical" evidence="2">
    <location>
        <begin position="342"/>
        <end position="367"/>
    </location>
</feature>